<name>A0A9P6HAJ0_9AGAM</name>
<keyword evidence="3" id="KW-1185">Reference proteome</keyword>
<reference evidence="2" key="2">
    <citation type="submission" date="2020-11" db="EMBL/GenBank/DDBJ databases">
        <authorList>
            <consortium name="DOE Joint Genome Institute"/>
            <person name="Kuo A."/>
            <person name="Miyauchi S."/>
            <person name="Kiss E."/>
            <person name="Drula E."/>
            <person name="Kohler A."/>
            <person name="Sanchez-Garcia M."/>
            <person name="Andreopoulos B."/>
            <person name="Barry K.W."/>
            <person name="Bonito G."/>
            <person name="Buee M."/>
            <person name="Carver A."/>
            <person name="Chen C."/>
            <person name="Cichocki N."/>
            <person name="Clum A."/>
            <person name="Culley D."/>
            <person name="Crous P.W."/>
            <person name="Fauchery L."/>
            <person name="Girlanda M."/>
            <person name="Hayes R."/>
            <person name="Keri Z."/>
            <person name="Labutti K."/>
            <person name="Lipzen A."/>
            <person name="Lombard V."/>
            <person name="Magnuson J."/>
            <person name="Maillard F."/>
            <person name="Morin E."/>
            <person name="Murat C."/>
            <person name="Nolan M."/>
            <person name="Ohm R."/>
            <person name="Pangilinan J."/>
            <person name="Pereira M."/>
            <person name="Perotto S."/>
            <person name="Peter M."/>
            <person name="Riley R."/>
            <person name="Sitrit Y."/>
            <person name="Stielow B."/>
            <person name="Szollosi G."/>
            <person name="Zifcakova L."/>
            <person name="Stursova M."/>
            <person name="Spatafora J.W."/>
            <person name="Tedersoo L."/>
            <person name="Vaario L.-M."/>
            <person name="Yamada A."/>
            <person name="Yan M."/>
            <person name="Wang P."/>
            <person name="Xu J."/>
            <person name="Bruns T."/>
            <person name="Baldrian P."/>
            <person name="Vilgalys R."/>
            <person name="Henrissat B."/>
            <person name="Grigoriev I.V."/>
            <person name="Hibbett D."/>
            <person name="Nagy L.G."/>
            <person name="Martin F.M."/>
        </authorList>
    </citation>
    <scope>NUCLEOTIDE SEQUENCE</scope>
    <source>
        <strain evidence="2">UH-Tt-Lm1</strain>
    </source>
</reference>
<feature type="region of interest" description="Disordered" evidence="1">
    <location>
        <begin position="1"/>
        <end position="86"/>
    </location>
</feature>
<proteinExistence type="predicted"/>
<feature type="compositionally biased region" description="Basic and acidic residues" evidence="1">
    <location>
        <begin position="135"/>
        <end position="152"/>
    </location>
</feature>
<evidence type="ECO:0000256" key="1">
    <source>
        <dbReference type="SAM" id="MobiDB-lite"/>
    </source>
</evidence>
<dbReference type="Proteomes" id="UP000736335">
    <property type="component" value="Unassembled WGS sequence"/>
</dbReference>
<evidence type="ECO:0000313" key="3">
    <source>
        <dbReference type="Proteomes" id="UP000736335"/>
    </source>
</evidence>
<evidence type="ECO:0000313" key="2">
    <source>
        <dbReference type="EMBL" id="KAF9783019.1"/>
    </source>
</evidence>
<dbReference type="EMBL" id="WIUZ02000011">
    <property type="protein sequence ID" value="KAF9783019.1"/>
    <property type="molecule type" value="Genomic_DNA"/>
</dbReference>
<reference evidence="2" key="1">
    <citation type="journal article" date="2020" name="Nat. Commun.">
        <title>Large-scale genome sequencing of mycorrhizal fungi provides insights into the early evolution of symbiotic traits.</title>
        <authorList>
            <person name="Miyauchi S."/>
            <person name="Kiss E."/>
            <person name="Kuo A."/>
            <person name="Drula E."/>
            <person name="Kohler A."/>
            <person name="Sanchez-Garcia M."/>
            <person name="Morin E."/>
            <person name="Andreopoulos B."/>
            <person name="Barry K.W."/>
            <person name="Bonito G."/>
            <person name="Buee M."/>
            <person name="Carver A."/>
            <person name="Chen C."/>
            <person name="Cichocki N."/>
            <person name="Clum A."/>
            <person name="Culley D."/>
            <person name="Crous P.W."/>
            <person name="Fauchery L."/>
            <person name="Girlanda M."/>
            <person name="Hayes R.D."/>
            <person name="Keri Z."/>
            <person name="LaButti K."/>
            <person name="Lipzen A."/>
            <person name="Lombard V."/>
            <person name="Magnuson J."/>
            <person name="Maillard F."/>
            <person name="Murat C."/>
            <person name="Nolan M."/>
            <person name="Ohm R.A."/>
            <person name="Pangilinan J."/>
            <person name="Pereira M.F."/>
            <person name="Perotto S."/>
            <person name="Peter M."/>
            <person name="Pfister S."/>
            <person name="Riley R."/>
            <person name="Sitrit Y."/>
            <person name="Stielow J.B."/>
            <person name="Szollosi G."/>
            <person name="Zifcakova L."/>
            <person name="Stursova M."/>
            <person name="Spatafora J.W."/>
            <person name="Tedersoo L."/>
            <person name="Vaario L.M."/>
            <person name="Yamada A."/>
            <person name="Yan M."/>
            <person name="Wang P."/>
            <person name="Xu J."/>
            <person name="Bruns T."/>
            <person name="Baldrian P."/>
            <person name="Vilgalys R."/>
            <person name="Dunand C."/>
            <person name="Henrissat B."/>
            <person name="Grigoriev I.V."/>
            <person name="Hibbett D."/>
            <person name="Nagy L.G."/>
            <person name="Martin F.M."/>
        </authorList>
    </citation>
    <scope>NUCLEOTIDE SEQUENCE</scope>
    <source>
        <strain evidence="2">UH-Tt-Lm1</strain>
    </source>
</reference>
<accession>A0A9P6HAJ0</accession>
<feature type="compositionally biased region" description="Polar residues" evidence="1">
    <location>
        <begin position="27"/>
        <end position="46"/>
    </location>
</feature>
<feature type="region of interest" description="Disordered" evidence="1">
    <location>
        <begin position="125"/>
        <end position="152"/>
    </location>
</feature>
<comment type="caution">
    <text evidence="2">The sequence shown here is derived from an EMBL/GenBank/DDBJ whole genome shotgun (WGS) entry which is preliminary data.</text>
</comment>
<sequence>MAQYPTPSSRLTAGGSSLPSYGAFRPNNATPFHNPRHGSSPSNSSFAAPGPTSHPSAEFPELLPELSSAPSYRPPQPTYGPSGGRPSKDNCGRYFWVVVVLVQVVLIIYRSNTLEKYIDLKSTANRAAKEGSTLSEEREKSEHERAKMKLDREEWEKVPDDRVPPDAYWKPIWPAYDCRAFGKREYWGVLLDIPEGWSAMDACMNTPAEIEGVTVRRPDRCAFVSESPGIHGYWMVDRNQEDCKPWHKDIRDTGCTNHGSGLTRIEAKVEGIINKKEQDWRVMCESTPFTWDGVEYTSPLHCEERSSGTKVATWDVPAESCR</sequence>
<gene>
    <name evidence="2" type="ORF">BJ322DRAFT_1074011</name>
</gene>
<dbReference type="OrthoDB" id="3153758at2759"/>
<feature type="compositionally biased region" description="Polar residues" evidence="1">
    <location>
        <begin position="1"/>
        <end position="19"/>
    </location>
</feature>
<dbReference type="AlphaFoldDB" id="A0A9P6HAJ0"/>
<organism evidence="2 3">
    <name type="scientific">Thelephora terrestris</name>
    <dbReference type="NCBI Taxonomy" id="56493"/>
    <lineage>
        <taxon>Eukaryota</taxon>
        <taxon>Fungi</taxon>
        <taxon>Dikarya</taxon>
        <taxon>Basidiomycota</taxon>
        <taxon>Agaricomycotina</taxon>
        <taxon>Agaricomycetes</taxon>
        <taxon>Thelephorales</taxon>
        <taxon>Thelephoraceae</taxon>
        <taxon>Thelephora</taxon>
    </lineage>
</organism>
<protein>
    <submittedName>
        <fullName evidence="2">Uncharacterized protein</fullName>
    </submittedName>
</protein>